<dbReference type="STRING" id="1419482.SAMN05444266_105369"/>
<dbReference type="AlphaFoldDB" id="A0A1M7EB97"/>
<proteinExistence type="predicted"/>
<evidence type="ECO:0000313" key="3">
    <source>
        <dbReference type="Proteomes" id="UP000184420"/>
    </source>
</evidence>
<feature type="transmembrane region" description="Helical" evidence="1">
    <location>
        <begin position="6"/>
        <end position="28"/>
    </location>
</feature>
<protein>
    <submittedName>
        <fullName evidence="2">Uncharacterized protein</fullName>
    </submittedName>
</protein>
<keyword evidence="1" id="KW-0472">Membrane</keyword>
<keyword evidence="1" id="KW-0812">Transmembrane</keyword>
<organism evidence="2 3">
    <name type="scientific">Chitinophaga jiangningensis</name>
    <dbReference type="NCBI Taxonomy" id="1419482"/>
    <lineage>
        <taxon>Bacteria</taxon>
        <taxon>Pseudomonadati</taxon>
        <taxon>Bacteroidota</taxon>
        <taxon>Chitinophagia</taxon>
        <taxon>Chitinophagales</taxon>
        <taxon>Chitinophagaceae</taxon>
        <taxon>Chitinophaga</taxon>
    </lineage>
</organism>
<name>A0A1M7EB97_9BACT</name>
<gene>
    <name evidence="2" type="ORF">SAMN05444266_105369</name>
</gene>
<evidence type="ECO:0000256" key="1">
    <source>
        <dbReference type="SAM" id="Phobius"/>
    </source>
</evidence>
<accession>A0A1M7EB97</accession>
<dbReference type="EMBL" id="FRBL01000005">
    <property type="protein sequence ID" value="SHL89023.1"/>
    <property type="molecule type" value="Genomic_DNA"/>
</dbReference>
<keyword evidence="1" id="KW-1133">Transmembrane helix</keyword>
<keyword evidence="3" id="KW-1185">Reference proteome</keyword>
<dbReference type="Proteomes" id="UP000184420">
    <property type="component" value="Unassembled WGS sequence"/>
</dbReference>
<evidence type="ECO:0000313" key="2">
    <source>
        <dbReference type="EMBL" id="SHL89023.1"/>
    </source>
</evidence>
<reference evidence="2 3" key="1">
    <citation type="submission" date="2016-11" db="EMBL/GenBank/DDBJ databases">
        <authorList>
            <person name="Jaros S."/>
            <person name="Januszkiewicz K."/>
            <person name="Wedrychowicz H."/>
        </authorList>
    </citation>
    <scope>NUCLEOTIDE SEQUENCE [LARGE SCALE GENOMIC DNA]</scope>
    <source>
        <strain evidence="2 3">DSM 27406</strain>
    </source>
</reference>
<feature type="transmembrane region" description="Helical" evidence="1">
    <location>
        <begin position="40"/>
        <end position="56"/>
    </location>
</feature>
<sequence length="60" mass="7340">MIQQIILWVWGITIFIALIVRLIPAHIYKKRDWDKDRARLLSLYSMGGMAVLWFFFRHYQ</sequence>